<evidence type="ECO:0000256" key="1">
    <source>
        <dbReference type="SAM" id="Coils"/>
    </source>
</evidence>
<protein>
    <submittedName>
        <fullName evidence="5">Phage tail tape measure protein</fullName>
    </submittedName>
</protein>
<proteinExistence type="predicted"/>
<dbReference type="InterPro" id="IPR006431">
    <property type="entry name" value="Phage_tape_meas_C"/>
</dbReference>
<dbReference type="NCBIfam" id="TIGR02675">
    <property type="entry name" value="tape_meas_nterm"/>
    <property type="match status" value="1"/>
</dbReference>
<evidence type="ECO:0000313" key="6">
    <source>
        <dbReference type="Proteomes" id="UP001380290"/>
    </source>
</evidence>
<feature type="coiled-coil region" evidence="1">
    <location>
        <begin position="960"/>
        <end position="990"/>
    </location>
</feature>
<accession>A0ABU8QN50</accession>
<name>A0ABU8QN50_9PSED</name>
<evidence type="ECO:0000313" key="5">
    <source>
        <dbReference type="EMBL" id="MEJ5862087.1"/>
    </source>
</evidence>
<evidence type="ECO:0000256" key="2">
    <source>
        <dbReference type="SAM" id="MobiDB-lite"/>
    </source>
</evidence>
<dbReference type="RefSeq" id="WP_339598171.1">
    <property type="nucleotide sequence ID" value="NZ_JBBHLC010000003.1"/>
</dbReference>
<feature type="region of interest" description="Disordered" evidence="2">
    <location>
        <begin position="1302"/>
        <end position="1322"/>
    </location>
</feature>
<sequence length="1346" mass="142152">MASRSLGTLTLDLIARIGGFQQGMDQASRSLARTGSAADAASARVSAMQGSFLSLSGAASTLSTALASAFSLHALYAASEAYTTLTSRMLLVTEGSAQLAAAQKAVFGIAQSSYQPLAATAELYQRIATNQKELKLSGEGVAGIVGTISKTMAISGASAASANAALIQLGQAFASGVLRGEELNSVMEQAPALAQAIAAGMGKTVGELRTLGQAGLLTADAVVKALQSQQQAVDELFAKTAVSIGNSLTALENSFTQVVGRLDQASGVSASISSSIVSASKALDGFTSNATTTAKTIQSFSSAAETLAYVFGARLALSGAQAASSFALATKASIQQAAALVATTAAQWGAVNADSAASRQALETAKSRQADALALMERARLEVVTAEQKIAADRMRQASEINNLKSVQATLAAERSLEGQRLKAQINEQGRALAIARMAAARLDEVAIIRQIQAAEAQLAATTAATSAEMQAAYAVRTAAVTAYGETTLAVNAAVRTSDAATAAASNASKAILLTAAAGRGLLALLTGPVGLIFATGLVAASFFSMRTSADEATQALSAHGATVDEVREKYEKLSGAQQRVKRLEWIDEQQEALSIASSALEDYAFKIERGIDLGPQTKQFRKMIEEVERGQRTLDSVTTWIESQASLYPEFRKEIAGLTRDYDNNVQKADELKAVLGGLDGETKKVSQSSEQMRAVLNASQEQTKTQVAKWEDYIGKLRETRDLFGANKKAQAEFEASKMGLNDKQREEARLVASQIDVMDKYKDAVKDGDKAKQQSLRKELEAIYARQQALAEAAAAEKKLQDAANKAAEESANKKINEMRRVLEAANQVFNAAAGFSAKSSFLTGRNMLLATPEQQSIVGRSMVAPGAPTPAAGVVPRKTPQQLAAERLAQIDETTDPKKTSGDKSEKALVKRFETMEEGYKRQIELINTSTDKRKNATEVEKLAFEISSGKLEGVNAQQRKRLEGLASELDALKKLKQAEEDAKKLESFRSSVNESYLTAKNGFDQEMAGAGRGDKYKERLKERLAIEEDFNRQQRELVLQRNSGDVSQALYDKETQLLSDALAARLALQEEHYAEVDEARADWMDGVSDAWQNFADAATNYSAMAADATTSVLGSARSELSTFMSDVATGSKDAGDALMDMVSGFAKSMINALTDMAAQWLIYQAVQLLVGKSTASIAGMGMVANAQAMSFQAQLSAYASTAAIPLIGPAMAPAAAMTAAMATAPMVAGVASTALMGIAHNGLDNIPREGTWLLDGGERVLNPNQNRDLTQYLRSANDGGAVGGGGGGITINAPITVQGQPGMSDEDSRRQGEAMGEGLKQTIRKVLNEEFGQGGTMGRRR</sequence>
<organism evidence="5 6">
    <name type="scientific">Pseudomonas farsensis</name>
    <dbReference type="NCBI Taxonomy" id="2745492"/>
    <lineage>
        <taxon>Bacteria</taxon>
        <taxon>Pseudomonadati</taxon>
        <taxon>Pseudomonadota</taxon>
        <taxon>Gammaproteobacteria</taxon>
        <taxon>Pseudomonadales</taxon>
        <taxon>Pseudomonadaceae</taxon>
        <taxon>Pseudomonas</taxon>
    </lineage>
</organism>
<dbReference type="EMBL" id="JBBHLC010000003">
    <property type="protein sequence ID" value="MEJ5862087.1"/>
    <property type="molecule type" value="Genomic_DNA"/>
</dbReference>
<dbReference type="Pfam" id="PF20155">
    <property type="entry name" value="TMP_3"/>
    <property type="match status" value="1"/>
</dbReference>
<keyword evidence="1" id="KW-0175">Coiled coil</keyword>
<gene>
    <name evidence="5" type="ORF">V7S98_02495</name>
</gene>
<dbReference type="NCBIfam" id="TIGR01541">
    <property type="entry name" value="tape_meas_lam_C"/>
    <property type="match status" value="1"/>
</dbReference>
<dbReference type="Proteomes" id="UP001380290">
    <property type="component" value="Unassembled WGS sequence"/>
</dbReference>
<feature type="domain" description="Tape measure protein N-terminal" evidence="4">
    <location>
        <begin position="75"/>
        <end position="264"/>
    </location>
</feature>
<evidence type="ECO:0000259" key="3">
    <source>
        <dbReference type="Pfam" id="PF09718"/>
    </source>
</evidence>
<comment type="caution">
    <text evidence="5">The sequence shown here is derived from an EMBL/GenBank/DDBJ whole genome shotgun (WGS) entry which is preliminary data.</text>
</comment>
<reference evidence="5 6" key="1">
    <citation type="submission" date="2024-02" db="EMBL/GenBank/DDBJ databases">
        <title>Identification of pathogenicity and growth-promoting function of Pseudomonas putida variant.</title>
        <authorList>
            <person name="Sun J."/>
        </authorList>
    </citation>
    <scope>NUCLEOTIDE SEQUENCE [LARGE SCALE GENOMIC DNA]</scope>
    <source>
        <strain evidence="5 6">A03</strain>
    </source>
</reference>
<dbReference type="Pfam" id="PF09718">
    <property type="entry name" value="Tape_meas_lam_C"/>
    <property type="match status" value="1"/>
</dbReference>
<dbReference type="InterPro" id="IPR013491">
    <property type="entry name" value="Tape_meas_N"/>
</dbReference>
<keyword evidence="6" id="KW-1185">Reference proteome</keyword>
<feature type="domain" description="Bacteriophage tail tape measure C-terminal" evidence="3">
    <location>
        <begin position="1087"/>
        <end position="1172"/>
    </location>
</feature>
<feature type="coiled-coil region" evidence="1">
    <location>
        <begin position="780"/>
        <end position="832"/>
    </location>
</feature>
<evidence type="ECO:0000259" key="4">
    <source>
        <dbReference type="Pfam" id="PF20155"/>
    </source>
</evidence>